<evidence type="ECO:0000313" key="3">
    <source>
        <dbReference type="Proteomes" id="UP001430356"/>
    </source>
</evidence>
<evidence type="ECO:0000256" key="1">
    <source>
        <dbReference type="SAM" id="MobiDB-lite"/>
    </source>
</evidence>
<dbReference type="Proteomes" id="UP001430356">
    <property type="component" value="Unassembled WGS sequence"/>
</dbReference>
<proteinExistence type="predicted"/>
<evidence type="ECO:0000313" key="2">
    <source>
        <dbReference type="EMBL" id="KAK7194799.1"/>
    </source>
</evidence>
<accession>A0AAW0EMC1</accession>
<comment type="caution">
    <text evidence="2">The sequence shown here is derived from an EMBL/GenBank/DDBJ whole genome shotgun (WGS) entry which is preliminary data.</text>
</comment>
<gene>
    <name evidence="2" type="ORF">NESM_000400300</name>
</gene>
<sequence>MLAVRRVVEPTAVSAVCVLQLVPDAATPAPSGSTAVVLAATAECIHVFDLVPAPAATAQRLSSPPPPQLERHFQPRGHVFNVGCGVSGLVALANQCFIVWTRDQECILVRYQANLAAAPAGCGGVADGARLYAEDGRPTPVHGKEQHWYVVRQLRLWCPDAGEVLPSAEMGVNESKDTVYIRFSERHVFLVSLRWVPSCTPGVRGHAPGHTLRNCRWHTGNYMRAYAGTGFRYPAQSCSVATRRPDEGTEDHQRRLDGLWQSCSPFANPPDEDLIPHHSVGELAQHKEAQSAAAESQYAATSPAAASDDYCGIADVWLRREAFSAPSPLMPSPAHYCASSQSGFVNVRSTGDSVAVHHAPPTLFGSKTVVLRDKHASPHKSAIAVVAPRRIDRRAEWLLVVLVSTDTYTAVYHLHRRHTPLMSSHLVLDGLVHDTAYPRQVLLCSHSDDAMNDVWVALSSGAVSRFSVLTLSSRSGGTGSGADDTDSQWPRTSVQGLPSSFCCRRMAPADDLIRHGGGGGDGPDTSAYPCAARYAIFSDGVQDAYVVDLVECRVVAAMAGDGPMSDVCEVPHGYVTAYARGVLRYLQPGAPLHVCGAAAVVGAPEALHAARVRSGRGDGGVAGGVYVMVSTRTTSQLFSVAGGGGGGLRETTAGGWMYAALEPTLAFAGGSATLAQCTSAYWFVGRAAYRLPCAVSHAAIAEVPLLGLVCVGAGAAVGDAGGALLVVGTGSAVGTVHVPGVDGGPWTCVAAAVLDGDAAMQVALGRWEGGATVVQLRSASRGGWQCVAAVTVPPPPGVVAPVRRLLSLPRAGAEARWMAIHTTGAASVLVVAPVDARAPEASTTVAGDPQTPTWAWAAVGGGLFAAMWAATAVPLLRAAGEVRGGFDGAVLCPRDGSVFFFSAAMGETDAHAPQSGRRCGDGGDGDTAWRTRLEYSVRAALDLPEAELTQASSWSVGVVLESITDTGALAYDLLVGHAGGLVLLALDRHLFTPAQHTTSGRDFSFTPTSPTRYVCTRQISLLAPSALDSEMLLAVVSSPDGEDDALLLCVTVTCGAAEPLTELFTVQATTLEVVDSLVLEGCAAHWAGTVPPASTAAVGTHAAPLFLVCTLHTASGDVELHVVAASPLRIVSSVTLEDVPLPPDAGDFDVCIDGAVHVVAPHTRDADAAARPEVLVAVSVDYGVHLFVLRGYTLHFQHCVVAPGCVSAVELCFPVVMACTDGDTNVYLQLYPVHDTTESLAPSYTAVATRPLKEYGKVSWKMRVEAREPSVGAEVIAQTAMYDRCVRTDVEGDVSVVFASFVPSRSRPSQHVTREDAFVGSADGPQVVLTHAVRLQSVPTKARVVRRTEVVHRRFPRQLQPNGRHITLRSLSQRQDGTSRLLLLPCHDGGLYSACELPYAIAQPLMRLEQVITDAYALDLSASVHPRLSRRLQHTYHLRPFHVVHALQPVTGVQQTLKQACVMVDAVNEYFVLREVVRHRWGGAATTTGESVVDTAAVHRKCAALDDVVQTLLAEEYGGAYTVDDCAALLNFS</sequence>
<organism evidence="2 3">
    <name type="scientific">Novymonas esmeraldas</name>
    <dbReference type="NCBI Taxonomy" id="1808958"/>
    <lineage>
        <taxon>Eukaryota</taxon>
        <taxon>Discoba</taxon>
        <taxon>Euglenozoa</taxon>
        <taxon>Kinetoplastea</taxon>
        <taxon>Metakinetoplastina</taxon>
        <taxon>Trypanosomatida</taxon>
        <taxon>Trypanosomatidae</taxon>
        <taxon>Novymonas</taxon>
    </lineage>
</organism>
<keyword evidence="3" id="KW-1185">Reference proteome</keyword>
<protein>
    <submittedName>
        <fullName evidence="2">Uncharacterized protein</fullName>
    </submittedName>
</protein>
<name>A0AAW0EMC1_9TRYP</name>
<reference evidence="2 3" key="1">
    <citation type="journal article" date="2021" name="MBio">
        <title>A New Model Trypanosomatid, Novymonas esmeraldas: Genomic Perception of Its 'Candidatus Pandoraea novymonadis' Endosymbiont.</title>
        <authorList>
            <person name="Zakharova A."/>
            <person name="Saura A."/>
            <person name="Butenko A."/>
            <person name="Podesvova L."/>
            <person name="Warmusova S."/>
            <person name="Kostygov A.Y."/>
            <person name="Nenarokova A."/>
            <person name="Lukes J."/>
            <person name="Opperdoes F.R."/>
            <person name="Yurchenko V."/>
        </authorList>
    </citation>
    <scope>NUCLEOTIDE SEQUENCE [LARGE SCALE GENOMIC DNA]</scope>
    <source>
        <strain evidence="2 3">E262AT.01</strain>
    </source>
</reference>
<dbReference type="EMBL" id="JAECZO010000042">
    <property type="protein sequence ID" value="KAK7194799.1"/>
    <property type="molecule type" value="Genomic_DNA"/>
</dbReference>
<feature type="region of interest" description="Disordered" evidence="1">
    <location>
        <begin position="473"/>
        <end position="494"/>
    </location>
</feature>